<name>A0A1G6WBQ0_9PSEU</name>
<accession>A0A1G6WBQ0</accession>
<reference evidence="3" key="1">
    <citation type="submission" date="2016-10" db="EMBL/GenBank/DDBJ databases">
        <authorList>
            <person name="Varghese N."/>
            <person name="Submissions S."/>
        </authorList>
    </citation>
    <scope>NUCLEOTIDE SEQUENCE [LARGE SCALE GENOMIC DNA]</scope>
    <source>
        <strain evidence="3">IBRC-M 10403</strain>
    </source>
</reference>
<evidence type="ECO:0000313" key="2">
    <source>
        <dbReference type="EMBL" id="SDD63282.1"/>
    </source>
</evidence>
<dbReference type="AlphaFoldDB" id="A0A1G6WBQ0"/>
<dbReference type="RefSeq" id="WP_175483028.1">
    <property type="nucleotide sequence ID" value="NZ_FMZZ01000014.1"/>
</dbReference>
<protein>
    <submittedName>
        <fullName evidence="2">Uncharacterized protein</fullName>
    </submittedName>
</protein>
<dbReference type="Proteomes" id="UP000199501">
    <property type="component" value="Unassembled WGS sequence"/>
</dbReference>
<organism evidence="2 3">
    <name type="scientific">Actinokineospora iranica</name>
    <dbReference type="NCBI Taxonomy" id="1271860"/>
    <lineage>
        <taxon>Bacteria</taxon>
        <taxon>Bacillati</taxon>
        <taxon>Actinomycetota</taxon>
        <taxon>Actinomycetes</taxon>
        <taxon>Pseudonocardiales</taxon>
        <taxon>Pseudonocardiaceae</taxon>
        <taxon>Actinokineospora</taxon>
    </lineage>
</organism>
<dbReference type="EMBL" id="FMZZ01000014">
    <property type="protein sequence ID" value="SDD63282.1"/>
    <property type="molecule type" value="Genomic_DNA"/>
</dbReference>
<evidence type="ECO:0000313" key="3">
    <source>
        <dbReference type="Proteomes" id="UP000199501"/>
    </source>
</evidence>
<feature type="region of interest" description="Disordered" evidence="1">
    <location>
        <begin position="25"/>
        <end position="45"/>
    </location>
</feature>
<keyword evidence="3" id="KW-1185">Reference proteome</keyword>
<gene>
    <name evidence="2" type="ORF">SAMN05216174_114110</name>
</gene>
<sequence>MDDTTAGGAIGSGLGDQIAQMRQGSRGFLTAAQRGELPPWPEHLV</sequence>
<proteinExistence type="predicted"/>
<evidence type="ECO:0000256" key="1">
    <source>
        <dbReference type="SAM" id="MobiDB-lite"/>
    </source>
</evidence>